<protein>
    <submittedName>
        <fullName evidence="1">Uncharacterized protein</fullName>
    </submittedName>
</protein>
<gene>
    <name evidence="1" type="ORF">PGLA2088_LOCUS44107</name>
</gene>
<dbReference type="SUPFAM" id="SSF63825">
    <property type="entry name" value="YWTD domain"/>
    <property type="match status" value="1"/>
</dbReference>
<evidence type="ECO:0000313" key="2">
    <source>
        <dbReference type="Proteomes" id="UP000626109"/>
    </source>
</evidence>
<organism evidence="1 2">
    <name type="scientific">Polarella glacialis</name>
    <name type="common">Dinoflagellate</name>
    <dbReference type="NCBI Taxonomy" id="89957"/>
    <lineage>
        <taxon>Eukaryota</taxon>
        <taxon>Sar</taxon>
        <taxon>Alveolata</taxon>
        <taxon>Dinophyceae</taxon>
        <taxon>Suessiales</taxon>
        <taxon>Suessiaceae</taxon>
        <taxon>Polarella</taxon>
    </lineage>
</organism>
<evidence type="ECO:0000313" key="1">
    <source>
        <dbReference type="EMBL" id="CAE8725412.1"/>
    </source>
</evidence>
<accession>A0A813LE69</accession>
<proteinExistence type="predicted"/>
<dbReference type="Proteomes" id="UP000626109">
    <property type="component" value="Unassembled WGS sequence"/>
</dbReference>
<feature type="non-terminal residue" evidence="1">
    <location>
        <position position="1"/>
    </location>
</feature>
<comment type="caution">
    <text evidence="1">The sequence shown here is derived from an EMBL/GenBank/DDBJ whole genome shotgun (WGS) entry which is preliminary data.</text>
</comment>
<dbReference type="EMBL" id="CAJNNW010035068">
    <property type="protein sequence ID" value="CAE8725412.1"/>
    <property type="molecule type" value="Genomic_DNA"/>
</dbReference>
<dbReference type="Gene3D" id="2.120.10.30">
    <property type="entry name" value="TolB, C-terminal domain"/>
    <property type="match status" value="1"/>
</dbReference>
<name>A0A813LE69_POLGL</name>
<dbReference type="AlphaFoldDB" id="A0A813LE69"/>
<dbReference type="InterPro" id="IPR011042">
    <property type="entry name" value="6-blade_b-propeller_TolB-like"/>
</dbReference>
<reference evidence="1" key="1">
    <citation type="submission" date="2021-02" db="EMBL/GenBank/DDBJ databases">
        <authorList>
            <person name="Dougan E. K."/>
            <person name="Rhodes N."/>
            <person name="Thang M."/>
            <person name="Chan C."/>
        </authorList>
    </citation>
    <scope>NUCLEOTIDE SEQUENCE</scope>
</reference>
<sequence>TIYSGDNLSAVSAPGGVAVDNYFVYWLNKNGGTKVGSLVRAQRSMNLAAYSGNVSSRVSLLSSNAAKCYGVCIALGNAFYTDETKNLYGISRASTARSNAITISSALKEPRGCAFDGAGTVYVTDKGQNAIFQFASNMQTLTPDRPLTKAADLQGAFGIVVYTPV</sequence>